<dbReference type="InterPro" id="IPR040183">
    <property type="entry name" value="THUMPD1-like"/>
</dbReference>
<dbReference type="PANTHER" id="PTHR13452:SF10">
    <property type="entry name" value="THUMP DOMAIN-CONTAINING PROTEIN 1"/>
    <property type="match status" value="1"/>
</dbReference>
<feature type="compositionally biased region" description="Gly residues" evidence="1">
    <location>
        <begin position="17"/>
        <end position="32"/>
    </location>
</feature>
<dbReference type="PANTHER" id="PTHR13452">
    <property type="entry name" value="THUMP DOMAIN CONTAINING PROTEIN 1-RELATED"/>
    <property type="match status" value="1"/>
</dbReference>
<dbReference type="HOGENOM" id="CLU_672722_0_0_1"/>
<dbReference type="AlphaFoldDB" id="J4UDB4"/>
<dbReference type="KEGG" id="tasa:A1Q1_01744"/>
<dbReference type="Proteomes" id="UP000002748">
    <property type="component" value="Unassembled WGS sequence"/>
</dbReference>
<dbReference type="InterPro" id="IPR004114">
    <property type="entry name" value="THUMP_dom"/>
</dbReference>
<dbReference type="OrthoDB" id="367221at2759"/>
<dbReference type="Gene3D" id="3.30.2300.10">
    <property type="entry name" value="THUMP superfamily"/>
    <property type="match status" value="1"/>
</dbReference>
<dbReference type="RefSeq" id="XP_014180258.1">
    <property type="nucleotide sequence ID" value="XM_014324783.1"/>
</dbReference>
<name>J4UDB4_TRIAS</name>
<dbReference type="GO" id="GO:0003723">
    <property type="term" value="F:RNA binding"/>
    <property type="evidence" value="ECO:0007669"/>
    <property type="project" value="InterPro"/>
</dbReference>
<evidence type="ECO:0000313" key="4">
    <source>
        <dbReference type="Proteomes" id="UP000002748"/>
    </source>
</evidence>
<comment type="caution">
    <text evidence="3">The sequence shown here is derived from an EMBL/GenBank/DDBJ whole genome shotgun (WGS) entry which is preliminary data.</text>
</comment>
<evidence type="ECO:0000259" key="2">
    <source>
        <dbReference type="Pfam" id="PF02926"/>
    </source>
</evidence>
<proteinExistence type="predicted"/>
<evidence type="ECO:0000313" key="3">
    <source>
        <dbReference type="EMBL" id="EJT49095.1"/>
    </source>
</evidence>
<dbReference type="CDD" id="cd11717">
    <property type="entry name" value="THUMP_THUMPD1_like"/>
    <property type="match status" value="1"/>
</dbReference>
<organism evidence="3 4">
    <name type="scientific">Trichosporon asahii var. asahii (strain ATCC 90039 / CBS 2479 / JCM 2466 / KCTC 7840 / NBRC 103889/ NCYC 2677 / UAMH 7654)</name>
    <name type="common">Yeast</name>
    <dbReference type="NCBI Taxonomy" id="1186058"/>
    <lineage>
        <taxon>Eukaryota</taxon>
        <taxon>Fungi</taxon>
        <taxon>Dikarya</taxon>
        <taxon>Basidiomycota</taxon>
        <taxon>Agaricomycotina</taxon>
        <taxon>Tremellomycetes</taxon>
        <taxon>Trichosporonales</taxon>
        <taxon>Trichosporonaceae</taxon>
        <taxon>Trichosporon</taxon>
    </lineage>
</organism>
<protein>
    <recommendedName>
        <fullName evidence="2">THUMP domain-containing protein</fullName>
    </recommendedName>
</protein>
<dbReference type="GO" id="GO:0006400">
    <property type="term" value="P:tRNA modification"/>
    <property type="evidence" value="ECO:0007669"/>
    <property type="project" value="InterPro"/>
</dbReference>
<dbReference type="Pfam" id="PF02926">
    <property type="entry name" value="THUMP"/>
    <property type="match status" value="1"/>
</dbReference>
<feature type="compositionally biased region" description="Low complexity" evidence="1">
    <location>
        <begin position="238"/>
        <end position="247"/>
    </location>
</feature>
<feature type="region of interest" description="Disordered" evidence="1">
    <location>
        <begin position="1"/>
        <end position="45"/>
    </location>
</feature>
<dbReference type="GeneID" id="25985258"/>
<dbReference type="VEuPathDB" id="FungiDB:A1Q1_01744"/>
<evidence type="ECO:0000256" key="1">
    <source>
        <dbReference type="SAM" id="MobiDB-lite"/>
    </source>
</evidence>
<dbReference type="EMBL" id="ALBS01000178">
    <property type="protein sequence ID" value="EJT49095.1"/>
    <property type="molecule type" value="Genomic_DNA"/>
</dbReference>
<feature type="region of interest" description="Disordered" evidence="1">
    <location>
        <begin position="238"/>
        <end position="263"/>
    </location>
</feature>
<feature type="region of interest" description="Disordered" evidence="1">
    <location>
        <begin position="290"/>
        <end position="323"/>
    </location>
</feature>
<feature type="domain" description="THUMP" evidence="2">
    <location>
        <begin position="188"/>
        <end position="223"/>
    </location>
</feature>
<dbReference type="SUPFAM" id="SSF143437">
    <property type="entry name" value="THUMP domain-like"/>
    <property type="match status" value="1"/>
</dbReference>
<feature type="compositionally biased region" description="Acidic residues" evidence="1">
    <location>
        <begin position="313"/>
        <end position="323"/>
    </location>
</feature>
<gene>
    <name evidence="3" type="ORF">A1Q1_01744</name>
</gene>
<accession>J4UDB4</accession>
<sequence>MARGGKGGNRGKKWHGSKGGPPRGGDGQGVFAGGSSTKYRTQPLPEMYTAPGIAVTTVQGKEITAEREILEALEEAADELYPEEGKEDDEEDGDIEDMLKKELEGMNQKQVQKSTRFLCYIIVLEPLDPSKLVRFILEKAERTQKCSFRFAQRIIPFHAVGRADMEELKEASLKVLPDGFKTDDDRGLKIIKAVADEVTKLNPAHSVDLKNPDRTIIIDTFRDYEKYKKFNPARVAADAAKASDSAANGTEAKDGETTRTKGQINAANRERRAEGLVAAAKAEEEKKEAAASALKRKADELEDGQVPKRQDVESGEVVEDENADLGDDFVEIIKDGRSVKVRKQE</sequence>
<reference evidence="3 4" key="1">
    <citation type="journal article" date="2012" name="Eukaryot. Cell">
        <title>Draft genome sequence of CBS 2479, the standard type strain of Trichosporon asahii.</title>
        <authorList>
            <person name="Yang R.Y."/>
            <person name="Li H.T."/>
            <person name="Zhu H."/>
            <person name="Zhou G.P."/>
            <person name="Wang M."/>
            <person name="Wang L."/>
        </authorList>
    </citation>
    <scope>NUCLEOTIDE SEQUENCE [LARGE SCALE GENOMIC DNA]</scope>
    <source>
        <strain evidence="4">ATCC 90039 / CBS 2479 / JCM 2466 / KCTC 7840 / NCYC 2677 / UAMH 7654</strain>
    </source>
</reference>